<organism evidence="2 3">
    <name type="scientific">Parashewanella curva</name>
    <dbReference type="NCBI Taxonomy" id="2338552"/>
    <lineage>
        <taxon>Bacteria</taxon>
        <taxon>Pseudomonadati</taxon>
        <taxon>Pseudomonadota</taxon>
        <taxon>Gammaproteobacteria</taxon>
        <taxon>Alteromonadales</taxon>
        <taxon>Shewanellaceae</taxon>
        <taxon>Parashewanella</taxon>
    </lineage>
</organism>
<dbReference type="RefSeq" id="WP_121840300.1">
    <property type="nucleotide sequence ID" value="NZ_ML014825.1"/>
</dbReference>
<dbReference type="Pfam" id="PF07022">
    <property type="entry name" value="Phage_CI_repr"/>
    <property type="match status" value="1"/>
</dbReference>
<protein>
    <submittedName>
        <fullName evidence="2">Bacteriophage CI repressor</fullName>
    </submittedName>
</protein>
<reference evidence="2 3" key="1">
    <citation type="submission" date="2018-09" db="EMBL/GenBank/DDBJ databases">
        <title>Phylogeny of the Shewanellaceae, and recommendation for two new genera, Pseudoshewanella and Parashewanella.</title>
        <authorList>
            <person name="Wang G."/>
        </authorList>
    </citation>
    <scope>NUCLEOTIDE SEQUENCE [LARGE SCALE GENOMIC DNA]</scope>
    <source>
        <strain evidence="2 3">C51</strain>
    </source>
</reference>
<dbReference type="EMBL" id="QZEI01000076">
    <property type="protein sequence ID" value="RLV58363.1"/>
    <property type="molecule type" value="Genomic_DNA"/>
</dbReference>
<dbReference type="AlphaFoldDB" id="A0A3L8PUW0"/>
<dbReference type="Gene3D" id="2.10.109.10">
    <property type="entry name" value="Umud Fragment, subunit A"/>
    <property type="match status" value="1"/>
</dbReference>
<dbReference type="Proteomes" id="UP000281474">
    <property type="component" value="Unassembled WGS sequence"/>
</dbReference>
<evidence type="ECO:0000313" key="2">
    <source>
        <dbReference type="EMBL" id="RLV58363.1"/>
    </source>
</evidence>
<evidence type="ECO:0000313" key="3">
    <source>
        <dbReference type="Proteomes" id="UP000281474"/>
    </source>
</evidence>
<dbReference type="GO" id="GO:0003677">
    <property type="term" value="F:DNA binding"/>
    <property type="evidence" value="ECO:0007669"/>
    <property type="project" value="InterPro"/>
</dbReference>
<dbReference type="InterPro" id="IPR010744">
    <property type="entry name" value="Phage_CI_N"/>
</dbReference>
<gene>
    <name evidence="2" type="ORF">D5018_17595</name>
</gene>
<name>A0A3L8PUW0_9GAMM</name>
<comment type="caution">
    <text evidence="2">The sequence shown here is derived from an EMBL/GenBank/DDBJ whole genome shotgun (WGS) entry which is preliminary data.</text>
</comment>
<dbReference type="Gene3D" id="1.10.260.40">
    <property type="entry name" value="lambda repressor-like DNA-binding domains"/>
    <property type="match status" value="1"/>
</dbReference>
<feature type="domain" description="Bacteriophage CI repressor N-terminal" evidence="1">
    <location>
        <begin position="28"/>
        <end position="90"/>
    </location>
</feature>
<accession>A0A3L8PUW0</accession>
<dbReference type="InterPro" id="IPR010982">
    <property type="entry name" value="Lambda_DNA-bd_dom_sf"/>
</dbReference>
<dbReference type="OrthoDB" id="5829794at2"/>
<keyword evidence="3" id="KW-1185">Reference proteome</keyword>
<sequence>MSSIVKLKNMNFSHSLNSALNADGGKEIVERLISLFCVRNRLELAEVLGTHPGTFSTWQTRNTTPYEMLTRVHLATGVSMEYLCFGKGELPDIFQGTQWTSKDAPLRQTEITTSSSESNQLSIYAVSNGDLKKVEEFPVAPQFHNRFGISTDDFALEHSDGLLFINTNQNVVTKGTYLFSVNGAHQVGELRQLPDGNIYFYDEGEKYLVDTEATEVKGRVVKVLGEK</sequence>
<proteinExistence type="predicted"/>
<evidence type="ECO:0000259" key="1">
    <source>
        <dbReference type="Pfam" id="PF07022"/>
    </source>
</evidence>
<dbReference type="GO" id="GO:0045892">
    <property type="term" value="P:negative regulation of DNA-templated transcription"/>
    <property type="evidence" value="ECO:0007669"/>
    <property type="project" value="InterPro"/>
</dbReference>